<organism evidence="9 10">
    <name type="scientific">Apatococcus lobatus</name>
    <dbReference type="NCBI Taxonomy" id="904363"/>
    <lineage>
        <taxon>Eukaryota</taxon>
        <taxon>Viridiplantae</taxon>
        <taxon>Chlorophyta</taxon>
        <taxon>core chlorophytes</taxon>
        <taxon>Trebouxiophyceae</taxon>
        <taxon>Chlorellales</taxon>
        <taxon>Chlorellaceae</taxon>
        <taxon>Apatococcus</taxon>
    </lineage>
</organism>
<dbReference type="PANTHER" id="PTHR19302">
    <property type="entry name" value="GAMMA TUBULIN COMPLEX PROTEIN"/>
    <property type="match status" value="1"/>
</dbReference>
<dbReference type="Pfam" id="PF17681">
    <property type="entry name" value="GCP_N_terminal"/>
    <property type="match status" value="1"/>
</dbReference>
<sequence length="1126" mass="122258">MAPTESSGSGKQEAIEQLVSRLAEDVRTVRGGNPVSLKLRQTAVNVLSGRTIGAPGRWEKEADAAKAALAAEAGQSAAFLERCHTLRSQRLPAFNELLVALHTIRGNPEVRKALAAHAPQPAAPAVGSASPISLSTPSATPSGPRPQGLSFYDTPSASVLQTPQATSLPPGATPQWQPTQSRPAQSRFRHPTSGQEADGLEPNPANRYGDGNGVSGTTPSMNGSLGNQVGHPVAGGVGGLQDASRLQSSSAADQVRWHNTPGAPGASQAGFRPPGPAANGTGPAPPTPAERAASGNGSMEYANPTFGQDYNSPLKGGVYAMRTASGAAAGPATPKQPGRLAGQSQQPPGDALQLPGPFGDLFQLHDIAAGQSSTGPGWPRWNLTRPFLNGDFLLQSAQTERRHEKGREGQLDAMPPSAQECAVLEDMLAAFMGLDGRYARARLAGSMPHPHLHYCLEGRPDPALHELVSRMLPICEHVVVLERFVERRMMYEWGLVSHALGAAMRELLGDWYLMVTQLEHQLLLGRLTLQATWYYVQQPLASLGLLAGLASQASREGLRGAPLLDLLQAKAASVAGNPAARVLTQRLLHAAARPYFAALERWLCEGKADGTHGEFMIQENEEIERDSLSADGQSAYWYFRYTLRRRLNASGQASADERGNPQHDIPAFLEPHKALILNTGKCLNAIRECGRPVERPIPADVHLEYDEGGAFVRHIEAAHEGASRAALELVRGQLGLLQVLEALKHYFLLDRGDLLAAFLDTAEAELAKPAVDISVPRLQSLLELAVKASSAAGDPTGDDLSCSLDHRSLLGMLKQTFQQHSDASRDSPFKVKREKVDMRGMAHERSLLKSRIGREAFMLCFKVDWPLSVVISEAAMTQYQLIFRHLFELKIVERQLNNSWRLFQATRSLHHDQGPASRVAKRCYGVGAQMQHFFRQYLLYVTFEVLEPLWAAMASSLCAATTLDQVVDAHREFLRRVLKGCLLSRKVRLLRALMDLKSLAHHYAALSARLSVDPASLSLDAEDPETGQRKHDRELRRQQQAATAAAVQRAVEAPGLEAAVTDLEASFTEKFKDFISGLEEVHMAARGDRQETREELDSLLNLMARLDFNHFFSEPPQLSSLLGSPL</sequence>
<evidence type="ECO:0000313" key="10">
    <source>
        <dbReference type="Proteomes" id="UP001438707"/>
    </source>
</evidence>
<evidence type="ECO:0000256" key="2">
    <source>
        <dbReference type="ARBA" id="ARBA00010337"/>
    </source>
</evidence>
<evidence type="ECO:0008006" key="11">
    <source>
        <dbReference type="Google" id="ProtNLM"/>
    </source>
</evidence>
<protein>
    <recommendedName>
        <fullName evidence="11">Gamma-tubulin complex component</fullName>
    </recommendedName>
</protein>
<dbReference type="GO" id="GO:0007020">
    <property type="term" value="P:microtubule nucleation"/>
    <property type="evidence" value="ECO:0007669"/>
    <property type="project" value="InterPro"/>
</dbReference>
<dbReference type="GO" id="GO:0051225">
    <property type="term" value="P:spindle assembly"/>
    <property type="evidence" value="ECO:0007669"/>
    <property type="project" value="TreeGrafter"/>
</dbReference>
<keyword evidence="4" id="KW-0493">Microtubule</keyword>
<proteinExistence type="inferred from homology"/>
<dbReference type="InterPro" id="IPR007259">
    <property type="entry name" value="GCP"/>
</dbReference>
<feature type="compositionally biased region" description="Polar residues" evidence="6">
    <location>
        <begin position="130"/>
        <end position="141"/>
    </location>
</feature>
<accession>A0AAW1RG51</accession>
<comment type="similarity">
    <text evidence="2">Belongs to the TUBGCP family.</text>
</comment>
<evidence type="ECO:0000256" key="1">
    <source>
        <dbReference type="ARBA" id="ARBA00004245"/>
    </source>
</evidence>
<keyword evidence="10" id="KW-1185">Reference proteome</keyword>
<comment type="caution">
    <text evidence="9">The sequence shown here is derived from an EMBL/GenBank/DDBJ whole genome shotgun (WGS) entry which is preliminary data.</text>
</comment>
<evidence type="ECO:0000259" key="7">
    <source>
        <dbReference type="Pfam" id="PF04130"/>
    </source>
</evidence>
<dbReference type="GO" id="GO:0043015">
    <property type="term" value="F:gamma-tubulin binding"/>
    <property type="evidence" value="ECO:0007669"/>
    <property type="project" value="InterPro"/>
</dbReference>
<dbReference type="Pfam" id="PF04130">
    <property type="entry name" value="GCP_C_terminal"/>
    <property type="match status" value="1"/>
</dbReference>
<dbReference type="GO" id="GO:0031122">
    <property type="term" value="P:cytoplasmic microtubule organization"/>
    <property type="evidence" value="ECO:0007669"/>
    <property type="project" value="TreeGrafter"/>
</dbReference>
<dbReference type="InterPro" id="IPR041470">
    <property type="entry name" value="GCP_N"/>
</dbReference>
<feature type="domain" description="Gamma tubulin complex component C-terminal" evidence="7">
    <location>
        <begin position="736"/>
        <end position="1112"/>
    </location>
</feature>
<name>A0AAW1RG51_9CHLO</name>
<evidence type="ECO:0000256" key="3">
    <source>
        <dbReference type="ARBA" id="ARBA00022490"/>
    </source>
</evidence>
<dbReference type="Gene3D" id="1.20.120.1900">
    <property type="entry name" value="Gamma-tubulin complex, C-terminal domain"/>
    <property type="match status" value="1"/>
</dbReference>
<dbReference type="GO" id="GO:0051011">
    <property type="term" value="F:microtubule minus-end binding"/>
    <property type="evidence" value="ECO:0007669"/>
    <property type="project" value="TreeGrafter"/>
</dbReference>
<feature type="compositionally biased region" description="Polar residues" evidence="6">
    <location>
        <begin position="153"/>
        <end position="167"/>
    </location>
</feature>
<keyword evidence="3" id="KW-0963">Cytoplasm</keyword>
<feature type="domain" description="Gamma tubulin complex component protein N-terminal" evidence="8">
    <location>
        <begin position="424"/>
        <end position="730"/>
    </location>
</feature>
<dbReference type="Proteomes" id="UP001438707">
    <property type="component" value="Unassembled WGS sequence"/>
</dbReference>
<dbReference type="GO" id="GO:0000278">
    <property type="term" value="P:mitotic cell cycle"/>
    <property type="evidence" value="ECO:0007669"/>
    <property type="project" value="TreeGrafter"/>
</dbReference>
<dbReference type="GO" id="GO:0051321">
    <property type="term" value="P:meiotic cell cycle"/>
    <property type="evidence" value="ECO:0007669"/>
    <property type="project" value="TreeGrafter"/>
</dbReference>
<feature type="region of interest" description="Disordered" evidence="6">
    <location>
        <begin position="121"/>
        <end position="310"/>
    </location>
</feature>
<comment type="subcellular location">
    <subcellularLocation>
        <location evidence="1">Cytoplasm</location>
        <location evidence="1">Cytoskeleton</location>
    </subcellularLocation>
</comment>
<dbReference type="GO" id="GO:0000930">
    <property type="term" value="C:gamma-tubulin complex"/>
    <property type="evidence" value="ECO:0007669"/>
    <property type="project" value="TreeGrafter"/>
</dbReference>
<dbReference type="InterPro" id="IPR042241">
    <property type="entry name" value="GCP_C_sf"/>
</dbReference>
<dbReference type="GO" id="GO:0005874">
    <property type="term" value="C:microtubule"/>
    <property type="evidence" value="ECO:0007669"/>
    <property type="project" value="UniProtKB-KW"/>
</dbReference>
<dbReference type="PANTHER" id="PTHR19302:SF13">
    <property type="entry name" value="GAMMA-TUBULIN COMPLEX COMPONENT 2"/>
    <property type="match status" value="1"/>
</dbReference>
<evidence type="ECO:0000313" key="9">
    <source>
        <dbReference type="EMBL" id="KAK9832286.1"/>
    </source>
</evidence>
<reference evidence="9 10" key="1">
    <citation type="journal article" date="2024" name="Nat. Commun.">
        <title>Phylogenomics reveals the evolutionary origins of lichenization in chlorophyte algae.</title>
        <authorList>
            <person name="Puginier C."/>
            <person name="Libourel C."/>
            <person name="Otte J."/>
            <person name="Skaloud P."/>
            <person name="Haon M."/>
            <person name="Grisel S."/>
            <person name="Petersen M."/>
            <person name="Berrin J.G."/>
            <person name="Delaux P.M."/>
            <person name="Dal Grande F."/>
            <person name="Keller J."/>
        </authorList>
    </citation>
    <scope>NUCLEOTIDE SEQUENCE [LARGE SCALE GENOMIC DNA]</scope>
    <source>
        <strain evidence="9 10">SAG 2145</strain>
    </source>
</reference>
<evidence type="ECO:0000256" key="6">
    <source>
        <dbReference type="SAM" id="MobiDB-lite"/>
    </source>
</evidence>
<keyword evidence="5" id="KW-0206">Cytoskeleton</keyword>
<feature type="compositionally biased region" description="Polar residues" evidence="6">
    <location>
        <begin position="215"/>
        <end position="227"/>
    </location>
</feature>
<evidence type="ECO:0000256" key="5">
    <source>
        <dbReference type="ARBA" id="ARBA00023212"/>
    </source>
</evidence>
<feature type="compositionally biased region" description="Polar residues" evidence="6">
    <location>
        <begin position="174"/>
        <end position="184"/>
    </location>
</feature>
<dbReference type="EMBL" id="JALJOS010000012">
    <property type="protein sequence ID" value="KAK9832286.1"/>
    <property type="molecule type" value="Genomic_DNA"/>
</dbReference>
<evidence type="ECO:0000259" key="8">
    <source>
        <dbReference type="Pfam" id="PF17681"/>
    </source>
</evidence>
<gene>
    <name evidence="9" type="ORF">WJX74_005371</name>
</gene>
<feature type="region of interest" description="Disordered" evidence="6">
    <location>
        <begin position="327"/>
        <end position="351"/>
    </location>
</feature>
<dbReference type="GO" id="GO:0000922">
    <property type="term" value="C:spindle pole"/>
    <property type="evidence" value="ECO:0007669"/>
    <property type="project" value="InterPro"/>
</dbReference>
<dbReference type="InterPro" id="IPR040457">
    <property type="entry name" value="GCP_C"/>
</dbReference>
<evidence type="ECO:0000256" key="4">
    <source>
        <dbReference type="ARBA" id="ARBA00022701"/>
    </source>
</evidence>
<dbReference type="AlphaFoldDB" id="A0AAW1RG51"/>